<comment type="subcellular location">
    <subcellularLocation>
        <location evidence="8">Cytoplasm</location>
    </subcellularLocation>
</comment>
<accession>A0ABT5WTN6</accession>
<feature type="binding site" evidence="8">
    <location>
        <position position="275"/>
    </location>
    <ligand>
        <name>Mn(2+)</name>
        <dbReference type="ChEBI" id="CHEBI:29035"/>
        <label>2</label>
    </ligand>
</feature>
<dbReference type="PRINTS" id="PR00481">
    <property type="entry name" value="LAMNOPPTDASE"/>
</dbReference>
<feature type="binding site" evidence="8">
    <location>
        <position position="334"/>
    </location>
    <ligand>
        <name>Mn(2+)</name>
        <dbReference type="ChEBI" id="CHEBI:29035"/>
        <label>1</label>
    </ligand>
</feature>
<comment type="catalytic activity">
    <reaction evidence="2 8">
        <text>Release of an N-terminal amino acid, preferentially leucine, but not glutamic or aspartic acids.</text>
        <dbReference type="EC" id="3.4.11.10"/>
    </reaction>
</comment>
<keyword evidence="7 8" id="KW-0464">Manganese</keyword>
<dbReference type="PROSITE" id="PS00631">
    <property type="entry name" value="CYTOSOL_AP"/>
    <property type="match status" value="1"/>
</dbReference>
<dbReference type="SUPFAM" id="SSF52949">
    <property type="entry name" value="Macro domain-like"/>
    <property type="match status" value="1"/>
</dbReference>
<evidence type="ECO:0000256" key="8">
    <source>
        <dbReference type="HAMAP-Rule" id="MF_00181"/>
    </source>
</evidence>
<feature type="active site" evidence="8">
    <location>
        <position position="338"/>
    </location>
</feature>
<dbReference type="SUPFAM" id="SSF53187">
    <property type="entry name" value="Zn-dependent exopeptidases"/>
    <property type="match status" value="1"/>
</dbReference>
<keyword evidence="4 8" id="KW-0031">Aminopeptidase</keyword>
<dbReference type="EC" id="3.4.11.1" evidence="8"/>
<evidence type="ECO:0000256" key="7">
    <source>
        <dbReference type="ARBA" id="ARBA00023211"/>
    </source>
</evidence>
<proteinExistence type="inferred from homology"/>
<evidence type="ECO:0000256" key="3">
    <source>
        <dbReference type="ARBA" id="ARBA00009528"/>
    </source>
</evidence>
<dbReference type="InterPro" id="IPR011356">
    <property type="entry name" value="Leucine_aapep/pepB"/>
</dbReference>
<keyword evidence="11" id="KW-1185">Reference proteome</keyword>
<feature type="domain" description="Cytosol aminopeptidase" evidence="9">
    <location>
        <begin position="332"/>
        <end position="339"/>
    </location>
</feature>
<evidence type="ECO:0000256" key="2">
    <source>
        <dbReference type="ARBA" id="ARBA00000967"/>
    </source>
</evidence>
<dbReference type="Gene3D" id="3.40.220.10">
    <property type="entry name" value="Leucine Aminopeptidase, subunit E, domain 1"/>
    <property type="match status" value="1"/>
</dbReference>
<keyword evidence="6 8" id="KW-0378">Hydrolase</keyword>
<keyword evidence="8" id="KW-0963">Cytoplasm</keyword>
<evidence type="ECO:0000256" key="6">
    <source>
        <dbReference type="ARBA" id="ARBA00022801"/>
    </source>
</evidence>
<evidence type="ECO:0000256" key="5">
    <source>
        <dbReference type="ARBA" id="ARBA00022670"/>
    </source>
</evidence>
<comment type="caution">
    <text evidence="10">The sequence shown here is derived from an EMBL/GenBank/DDBJ whole genome shotgun (WGS) entry which is preliminary data.</text>
</comment>
<dbReference type="HAMAP" id="MF_00181">
    <property type="entry name" value="Cytosol_peptidase_M17"/>
    <property type="match status" value="1"/>
</dbReference>
<dbReference type="Pfam" id="PF02789">
    <property type="entry name" value="Peptidase_M17_N"/>
    <property type="match status" value="1"/>
</dbReference>
<keyword evidence="5 8" id="KW-0645">Protease</keyword>
<dbReference type="EC" id="3.4.11.10" evidence="8"/>
<feature type="binding site" evidence="8">
    <location>
        <position position="336"/>
    </location>
    <ligand>
        <name>Mn(2+)</name>
        <dbReference type="ChEBI" id="CHEBI:29035"/>
        <label>1</label>
    </ligand>
</feature>
<comment type="catalytic activity">
    <reaction evidence="1 8">
        <text>Release of an N-terminal amino acid, Xaa-|-Yaa-, in which Xaa is preferably Leu, but may be other amino acids including Pro although not Arg or Lys, and Yaa may be Pro. Amino acid amides and methyl esters are also readily hydrolyzed, but rates on arylamides are exceedingly low.</text>
        <dbReference type="EC" id="3.4.11.1"/>
    </reaction>
</comment>
<feature type="binding site" evidence="8">
    <location>
        <position position="252"/>
    </location>
    <ligand>
        <name>Mn(2+)</name>
        <dbReference type="ChEBI" id="CHEBI:29035"/>
        <label>2</label>
    </ligand>
</feature>
<evidence type="ECO:0000256" key="4">
    <source>
        <dbReference type="ARBA" id="ARBA00022438"/>
    </source>
</evidence>
<comment type="cofactor">
    <cofactor evidence="8">
        <name>Mn(2+)</name>
        <dbReference type="ChEBI" id="CHEBI:29035"/>
    </cofactor>
    <text evidence="8">Binds 2 manganese ions per subunit.</text>
</comment>
<reference evidence="10 11" key="1">
    <citation type="submission" date="2023-03" db="EMBL/GenBank/DDBJ databases">
        <title>NovoSphingobium album sp. nov. isolated from polycyclic aromatic hydrocarbons- and heavy-metal polluted soil.</title>
        <authorList>
            <person name="Liu Z."/>
            <person name="Wang K."/>
        </authorList>
    </citation>
    <scope>NUCLEOTIDE SEQUENCE [LARGE SCALE GENOMIC DNA]</scope>
    <source>
        <strain evidence="10 11">H3SJ31-1</strain>
    </source>
</reference>
<name>A0ABT5WTN6_9SPHN</name>
<feature type="binding site" evidence="8">
    <location>
        <position position="257"/>
    </location>
    <ligand>
        <name>Mn(2+)</name>
        <dbReference type="ChEBI" id="CHEBI:29035"/>
        <label>1</label>
    </ligand>
</feature>
<keyword evidence="8" id="KW-0479">Metal-binding</keyword>
<dbReference type="InterPro" id="IPR008283">
    <property type="entry name" value="Peptidase_M17_N"/>
</dbReference>
<feature type="binding site" evidence="8">
    <location>
        <position position="257"/>
    </location>
    <ligand>
        <name>Mn(2+)</name>
        <dbReference type="ChEBI" id="CHEBI:29035"/>
        <label>2</label>
    </ligand>
</feature>
<protein>
    <recommendedName>
        <fullName evidence="8">Probable cytosol aminopeptidase</fullName>
        <ecNumber evidence="8">3.4.11.1</ecNumber>
    </recommendedName>
    <alternativeName>
        <fullName evidence="8">Leucine aminopeptidase</fullName>
        <shortName evidence="8">LAP</shortName>
        <ecNumber evidence="8">3.4.11.10</ecNumber>
    </alternativeName>
    <alternativeName>
        <fullName evidence="8">Leucyl aminopeptidase</fullName>
    </alternativeName>
</protein>
<evidence type="ECO:0000256" key="1">
    <source>
        <dbReference type="ARBA" id="ARBA00000135"/>
    </source>
</evidence>
<comment type="similarity">
    <text evidence="3 8">Belongs to the peptidase M17 family.</text>
</comment>
<gene>
    <name evidence="8" type="primary">pepA</name>
    <name evidence="10" type="ORF">PYV00_16265</name>
</gene>
<comment type="function">
    <text evidence="8">Presumably involved in the processing and regular turnover of intracellular proteins. Catalyzes the removal of unsubstituted N-terminal amino acids from various peptides.</text>
</comment>
<feature type="binding site" evidence="8">
    <location>
        <position position="336"/>
    </location>
    <ligand>
        <name>Mn(2+)</name>
        <dbReference type="ChEBI" id="CHEBI:29035"/>
        <label>2</label>
    </ligand>
</feature>
<evidence type="ECO:0000259" key="9">
    <source>
        <dbReference type="PROSITE" id="PS00631"/>
    </source>
</evidence>
<feature type="active site" evidence="8">
    <location>
        <position position="264"/>
    </location>
</feature>
<dbReference type="Proteomes" id="UP001216253">
    <property type="component" value="Unassembled WGS sequence"/>
</dbReference>
<evidence type="ECO:0000313" key="10">
    <source>
        <dbReference type="EMBL" id="MDE8653255.1"/>
    </source>
</evidence>
<dbReference type="PANTHER" id="PTHR11963">
    <property type="entry name" value="LEUCINE AMINOPEPTIDASE-RELATED"/>
    <property type="match status" value="1"/>
</dbReference>
<evidence type="ECO:0000313" key="11">
    <source>
        <dbReference type="Proteomes" id="UP001216253"/>
    </source>
</evidence>
<dbReference type="NCBIfam" id="NF002077">
    <property type="entry name" value="PRK00913.2-4"/>
    <property type="match status" value="1"/>
</dbReference>
<organism evidence="10 11">
    <name type="scientific">Novosphingobium album</name>
    <name type="common">ex Liu et al. 2023</name>
    <dbReference type="NCBI Taxonomy" id="3031130"/>
    <lineage>
        <taxon>Bacteria</taxon>
        <taxon>Pseudomonadati</taxon>
        <taxon>Pseudomonadota</taxon>
        <taxon>Alphaproteobacteria</taxon>
        <taxon>Sphingomonadales</taxon>
        <taxon>Sphingomonadaceae</taxon>
        <taxon>Novosphingobium</taxon>
    </lineage>
</organism>
<dbReference type="Gene3D" id="3.40.630.10">
    <property type="entry name" value="Zn peptidases"/>
    <property type="match status" value="1"/>
</dbReference>
<dbReference type="InterPro" id="IPR043472">
    <property type="entry name" value="Macro_dom-like"/>
</dbReference>
<dbReference type="GO" id="GO:0004177">
    <property type="term" value="F:aminopeptidase activity"/>
    <property type="evidence" value="ECO:0007669"/>
    <property type="project" value="UniProtKB-KW"/>
</dbReference>
<dbReference type="Pfam" id="PF00883">
    <property type="entry name" value="Peptidase_M17"/>
    <property type="match status" value="1"/>
</dbReference>
<dbReference type="PANTHER" id="PTHR11963:SF23">
    <property type="entry name" value="CYTOSOL AMINOPEPTIDASE"/>
    <property type="match status" value="1"/>
</dbReference>
<dbReference type="InterPro" id="IPR023042">
    <property type="entry name" value="Peptidase_M17_leu_NH2_pept"/>
</dbReference>
<dbReference type="CDD" id="cd00433">
    <property type="entry name" value="Peptidase_M17"/>
    <property type="match status" value="1"/>
</dbReference>
<dbReference type="NCBIfam" id="NF002074">
    <property type="entry name" value="PRK00913.1-4"/>
    <property type="match status" value="1"/>
</dbReference>
<dbReference type="NCBIfam" id="NF002075">
    <property type="entry name" value="PRK00913.2-2"/>
    <property type="match status" value="1"/>
</dbReference>
<dbReference type="InterPro" id="IPR000819">
    <property type="entry name" value="Peptidase_M17_C"/>
</dbReference>
<dbReference type="EMBL" id="JARESE010000056">
    <property type="protein sequence ID" value="MDE8653255.1"/>
    <property type="molecule type" value="Genomic_DNA"/>
</dbReference>
<sequence length="487" mass="51193">MQIQFLDATSSQPSRLLARLVNQDAIPADLEPVLTEGARLSRFSGKAAQLFEGFVERDGAIMRVALAGIGKPGADDRIGAIERAGASLAAKYLTSGETVLTLDFTGAGLSAAEAVAALLGLRLRGWRHDAYRTRLTDEKKPSLAEIAVAGAPEGTAALWEIEGALARGVEFTRELVTEPANTIYPETFVARCLALMEGTGLKLRVLDETEMAALGMGSLLGVAQGSARPARLLVMEWNGGAAGQKPVAFVGKGVTFDTGGICLKPAAGMEDMKWDMGGAGAVAGTMLALALRGAKANVVGVCGLVENMPDGKAQRPGDVVTSMSGQTIEVINTDAEGRLVLCDALTWVQREYAPARIVDLATLTGAIIAALAHEYAGIFSNNDDLAAALVAAGEASGDRLWRFPMGPAYDKQIDSAIADMKNVGSRFGGSITAAQFIKRFIENDTPWAHLDIAGTVWADKPGATWDKGATGFGVRLLDRFVRDTLES</sequence>
<dbReference type="RefSeq" id="WP_275229366.1">
    <property type="nucleotide sequence ID" value="NZ_JARESE010000056.1"/>
</dbReference>